<protein>
    <submittedName>
        <fullName evidence="1">Uncharacterized protein</fullName>
    </submittedName>
</protein>
<name>A0ACC1RP60_9HYPO</name>
<dbReference type="EMBL" id="JANRMS010002352">
    <property type="protein sequence ID" value="KAJ3522925.1"/>
    <property type="molecule type" value="Genomic_DNA"/>
</dbReference>
<evidence type="ECO:0000313" key="2">
    <source>
        <dbReference type="Proteomes" id="UP001148629"/>
    </source>
</evidence>
<evidence type="ECO:0000313" key="1">
    <source>
        <dbReference type="EMBL" id="KAJ3522925.1"/>
    </source>
</evidence>
<keyword evidence="2" id="KW-1185">Reference proteome</keyword>
<sequence length="136" mass="15437">MPGTASSTRSPALGLGAYLKLAFEPELFYRCSALLEWRERLVAHRRAVAEKSFTRRPECRNKLWLTSGRRQEDPSLVLCHQFYSIRQIHASEGIEIQEQLGKSGARATEEIMSTARLNANFLLHIRTGSDLLSYAE</sequence>
<accession>A0ACC1RP60</accession>
<gene>
    <name evidence="1" type="ORF">NM208_g12661</name>
</gene>
<proteinExistence type="predicted"/>
<comment type="caution">
    <text evidence="1">The sequence shown here is derived from an EMBL/GenBank/DDBJ whole genome shotgun (WGS) entry which is preliminary data.</text>
</comment>
<reference evidence="1" key="1">
    <citation type="submission" date="2022-08" db="EMBL/GenBank/DDBJ databases">
        <title>Genome Sequence of Fusarium decemcellulare.</title>
        <authorList>
            <person name="Buettner E."/>
        </authorList>
    </citation>
    <scope>NUCLEOTIDE SEQUENCE</scope>
    <source>
        <strain evidence="1">Babe19</strain>
    </source>
</reference>
<organism evidence="1 2">
    <name type="scientific">Fusarium decemcellulare</name>
    <dbReference type="NCBI Taxonomy" id="57161"/>
    <lineage>
        <taxon>Eukaryota</taxon>
        <taxon>Fungi</taxon>
        <taxon>Dikarya</taxon>
        <taxon>Ascomycota</taxon>
        <taxon>Pezizomycotina</taxon>
        <taxon>Sordariomycetes</taxon>
        <taxon>Hypocreomycetidae</taxon>
        <taxon>Hypocreales</taxon>
        <taxon>Nectriaceae</taxon>
        <taxon>Fusarium</taxon>
        <taxon>Fusarium decemcellulare species complex</taxon>
    </lineage>
</organism>
<dbReference type="Proteomes" id="UP001148629">
    <property type="component" value="Unassembled WGS sequence"/>
</dbReference>